<name>A0A8S0WHU0_CYCAE</name>
<dbReference type="EMBL" id="CACVBS010000036">
    <property type="protein sequence ID" value="CAA7262593.1"/>
    <property type="molecule type" value="Genomic_DNA"/>
</dbReference>
<gene>
    <name evidence="1" type="ORF">AAE3_LOCUS4900</name>
</gene>
<protein>
    <submittedName>
        <fullName evidence="1">Uncharacterized protein</fullName>
    </submittedName>
</protein>
<sequence>MFNKVSASNPALVTTQLNLKDIKIFSFNSVDEWEKFVIYNRAEEPAPLEFNPTDPEHGYDVIAGWISTGRSDAPKPLGYKRSQDHPPEFFWQYSLISEKAIAAANASKTVEFLDLS</sequence>
<dbReference type="Proteomes" id="UP000467700">
    <property type="component" value="Unassembled WGS sequence"/>
</dbReference>
<proteinExistence type="predicted"/>
<evidence type="ECO:0000313" key="1">
    <source>
        <dbReference type="EMBL" id="CAA7262593.1"/>
    </source>
</evidence>
<evidence type="ECO:0000313" key="2">
    <source>
        <dbReference type="Proteomes" id="UP000467700"/>
    </source>
</evidence>
<comment type="caution">
    <text evidence="1">The sequence shown here is derived from an EMBL/GenBank/DDBJ whole genome shotgun (WGS) entry which is preliminary data.</text>
</comment>
<dbReference type="OrthoDB" id="10624093at2759"/>
<dbReference type="AlphaFoldDB" id="A0A8S0WHU0"/>
<accession>A0A8S0WHU0</accession>
<keyword evidence="2" id="KW-1185">Reference proteome</keyword>
<reference evidence="1 2" key="1">
    <citation type="submission" date="2020-01" db="EMBL/GenBank/DDBJ databases">
        <authorList>
            <person name="Gupta K D."/>
        </authorList>
    </citation>
    <scope>NUCLEOTIDE SEQUENCE [LARGE SCALE GENOMIC DNA]</scope>
</reference>
<organism evidence="1 2">
    <name type="scientific">Cyclocybe aegerita</name>
    <name type="common">Black poplar mushroom</name>
    <name type="synonym">Agrocybe aegerita</name>
    <dbReference type="NCBI Taxonomy" id="1973307"/>
    <lineage>
        <taxon>Eukaryota</taxon>
        <taxon>Fungi</taxon>
        <taxon>Dikarya</taxon>
        <taxon>Basidiomycota</taxon>
        <taxon>Agaricomycotina</taxon>
        <taxon>Agaricomycetes</taxon>
        <taxon>Agaricomycetidae</taxon>
        <taxon>Agaricales</taxon>
        <taxon>Agaricineae</taxon>
        <taxon>Bolbitiaceae</taxon>
        <taxon>Cyclocybe</taxon>
    </lineage>
</organism>